<reference evidence="8" key="1">
    <citation type="journal article" date="2020" name="mSystems">
        <title>Genome- and Community-Level Interaction Insights into Carbon Utilization and Element Cycling Functions of Hydrothermarchaeota in Hydrothermal Sediment.</title>
        <authorList>
            <person name="Zhou Z."/>
            <person name="Liu Y."/>
            <person name="Xu W."/>
            <person name="Pan J."/>
            <person name="Luo Z.H."/>
            <person name="Li M."/>
        </authorList>
    </citation>
    <scope>NUCLEOTIDE SEQUENCE [LARGE SCALE GENOMIC DNA]</scope>
    <source>
        <strain evidence="8">SpSt-456</strain>
    </source>
</reference>
<evidence type="ECO:0000256" key="1">
    <source>
        <dbReference type="ARBA" id="ARBA00007867"/>
    </source>
</evidence>
<sequence length="773" mass="82422">MTGAKEPEHLEKTAGWVAAAVIGGGCAAAATQIIVLRECLALFYGSELTVGLVLFFWLFWTGLGSLAGGRLFPNLFPKPSAQLRFVLVLVVLYGLLLPSTVLWIRASRSLFGLNLGELAPLEVTVTVIAAVSAPVCVFFGVFFGSAWSAVAAITTSPRGIFRLYALEALGAALGGIWLYGFLVPRLPVLYGAACLGAALAALGFLALAAQAPKTGRIRRLLIGAVMALAVSAAGLLEEPTRRWQWGPEVVAVVDSPYRNMAILRQETQWSLMADGLWLFSSPDPQSAEDDVHLAMLQHPAPKRVLVLGPLSPDSLQEILRYPGIQRVDVVDPDRTVFLFAAMVKASGTAPLGEDSRVFVWDTDIRRFVEKAESTYDVVLLNAGDPFSLGTNRFHTQEFYRSVARALRPGGVFSFAVSGAEDMLGEAQAAYFTAVVQTLRSVFPRHVIYPGERIRLAASKAPEHLTEDPKALSNRAARLGFSLRYVRDDRLENLLDPFRLDYFRSLADRKDRGGINRDMDPVGFIAASRLWAAQFHPGFSAFMQRLAPSFGPLSTLMAAAAVAVLLLGSPAAIFRTRPEAALAGAVGAMGAAQMAFQILLLFLYQIVAGALYAHITVLVSIGMAGLSAGAFLVGSFVKGRETVFPEVRGFLGVHGAATLLLGAMFPLLETGGLGALRLWPSWAVLSIFSAFGFVAGVAGGAHFALACLVGERVGFNRGAVGGILYGTDLLGAAAAAVATPWVLVPLLGGPKVFLAYGLVLCGAWVMSRQALRSV</sequence>
<proteinExistence type="inferred from homology"/>
<feature type="domain" description="PABS" evidence="7">
    <location>
        <begin position="224"/>
        <end position="468"/>
    </location>
</feature>
<dbReference type="InterPro" id="IPR001045">
    <property type="entry name" value="Spermi_synthase"/>
</dbReference>
<name>A0A832A065_9BACT</name>
<feature type="transmembrane region" description="Helical" evidence="5">
    <location>
        <begin position="48"/>
        <end position="73"/>
    </location>
</feature>
<dbReference type="EMBL" id="DSTK01000009">
    <property type="protein sequence ID" value="HFK96093.1"/>
    <property type="molecule type" value="Genomic_DNA"/>
</dbReference>
<dbReference type="SUPFAM" id="SSF53335">
    <property type="entry name" value="S-adenosyl-L-methionine-dependent methyltransferases"/>
    <property type="match status" value="1"/>
</dbReference>
<dbReference type="PANTHER" id="PTHR43317:SF3">
    <property type="entry name" value="BLR2883 PROTEIN"/>
    <property type="match status" value="1"/>
</dbReference>
<keyword evidence="5" id="KW-1003">Cell membrane</keyword>
<evidence type="ECO:0000259" key="7">
    <source>
        <dbReference type="PROSITE" id="PS51006"/>
    </source>
</evidence>
<dbReference type="InterPro" id="IPR029063">
    <property type="entry name" value="SAM-dependent_MTases_sf"/>
</dbReference>
<feature type="transmembrane region" description="Helical" evidence="5">
    <location>
        <begin position="579"/>
        <end position="603"/>
    </location>
</feature>
<dbReference type="GO" id="GO:0004766">
    <property type="term" value="F:spermidine synthase activity"/>
    <property type="evidence" value="ECO:0007669"/>
    <property type="project" value="UniProtKB-UniRule"/>
</dbReference>
<evidence type="ECO:0000256" key="2">
    <source>
        <dbReference type="ARBA" id="ARBA00022679"/>
    </source>
</evidence>
<feature type="transmembrane region" description="Helical" evidence="5">
    <location>
        <begin position="752"/>
        <end position="770"/>
    </location>
</feature>
<dbReference type="InterPro" id="IPR030374">
    <property type="entry name" value="PABS"/>
</dbReference>
<evidence type="ECO:0000256" key="4">
    <source>
        <dbReference type="ARBA" id="ARBA00023115"/>
    </source>
</evidence>
<feature type="transmembrane region" description="Helical" evidence="5">
    <location>
        <begin position="609"/>
        <end position="636"/>
    </location>
</feature>
<dbReference type="PANTHER" id="PTHR43317">
    <property type="entry name" value="THERMOSPERMINE SYNTHASE ACAULIS5"/>
    <property type="match status" value="1"/>
</dbReference>
<comment type="function">
    <text evidence="5">Catalyzes the irreversible transfer of a propylamine group from the amino donor S-adenosylmethioninamine (decarboxy-AdoMet) to putrescine (1,4-diaminobutane) to yield spermidine.</text>
</comment>
<organism evidence="8">
    <name type="scientific">Desulfacinum infernum</name>
    <dbReference type="NCBI Taxonomy" id="35837"/>
    <lineage>
        <taxon>Bacteria</taxon>
        <taxon>Pseudomonadati</taxon>
        <taxon>Thermodesulfobacteriota</taxon>
        <taxon>Syntrophobacteria</taxon>
        <taxon>Syntrophobacterales</taxon>
        <taxon>Syntrophobacteraceae</taxon>
        <taxon>Desulfacinum</taxon>
    </lineage>
</organism>
<evidence type="ECO:0000313" key="8">
    <source>
        <dbReference type="EMBL" id="HFK96093.1"/>
    </source>
</evidence>
<feature type="transmembrane region" description="Helical" evidence="5">
    <location>
        <begin position="687"/>
        <end position="709"/>
    </location>
</feature>
<dbReference type="EC" id="2.5.1.16" evidence="5"/>
<comment type="caution">
    <text evidence="8">The sequence shown here is derived from an EMBL/GenBank/DDBJ whole genome shotgun (WGS) entry which is preliminary data.</text>
</comment>
<keyword evidence="4 5" id="KW-0620">Polyamine biosynthesis</keyword>
<keyword evidence="5" id="KW-1133">Transmembrane helix</keyword>
<evidence type="ECO:0000256" key="6">
    <source>
        <dbReference type="PROSITE-ProRule" id="PRU00354"/>
    </source>
</evidence>
<keyword evidence="3 5" id="KW-0745">Spermidine biosynthesis</keyword>
<keyword evidence="2 5" id="KW-0808">Transferase</keyword>
<feature type="transmembrane region" description="Helical" evidence="5">
    <location>
        <begin position="14"/>
        <end position="36"/>
    </location>
</feature>
<feature type="transmembrane region" description="Helical" evidence="5">
    <location>
        <begin position="220"/>
        <end position="236"/>
    </location>
</feature>
<dbReference type="PROSITE" id="PS51257">
    <property type="entry name" value="PROKAR_LIPOPROTEIN"/>
    <property type="match status" value="1"/>
</dbReference>
<feature type="binding site" evidence="5">
    <location>
        <position position="258"/>
    </location>
    <ligand>
        <name>S-methyl-5'-thioadenosine</name>
        <dbReference type="ChEBI" id="CHEBI:17509"/>
    </ligand>
</feature>
<dbReference type="PROSITE" id="PS51006">
    <property type="entry name" value="PABS_2"/>
    <property type="match status" value="1"/>
</dbReference>
<keyword evidence="5" id="KW-0472">Membrane</keyword>
<dbReference type="GO" id="GO:0008295">
    <property type="term" value="P:spermidine biosynthetic process"/>
    <property type="evidence" value="ECO:0007669"/>
    <property type="project" value="UniProtKB-UniRule"/>
</dbReference>
<feature type="transmembrane region" description="Helical" evidence="5">
    <location>
        <begin position="549"/>
        <end position="567"/>
    </location>
</feature>
<comment type="pathway">
    <text evidence="5">Amine and polyamine biosynthesis; spermidine biosynthesis; spermidine from putrescine: step 1/1.</text>
</comment>
<comment type="caution">
    <text evidence="5">Lacks the conserved Asp active site.</text>
</comment>
<dbReference type="UniPathway" id="UPA00248">
    <property type="reaction ID" value="UER00314"/>
</dbReference>
<evidence type="ECO:0000256" key="3">
    <source>
        <dbReference type="ARBA" id="ARBA00023066"/>
    </source>
</evidence>
<gene>
    <name evidence="5" type="primary">speE</name>
    <name evidence="8" type="ORF">ENS06_02065</name>
</gene>
<comment type="catalytic activity">
    <reaction evidence="5">
        <text>S-adenosyl 3-(methylsulfanyl)propylamine + putrescine = S-methyl-5'-thioadenosine + spermidine + H(+)</text>
        <dbReference type="Rhea" id="RHEA:12721"/>
        <dbReference type="ChEBI" id="CHEBI:15378"/>
        <dbReference type="ChEBI" id="CHEBI:17509"/>
        <dbReference type="ChEBI" id="CHEBI:57443"/>
        <dbReference type="ChEBI" id="CHEBI:57834"/>
        <dbReference type="ChEBI" id="CHEBI:326268"/>
        <dbReference type="EC" id="2.5.1.16"/>
    </reaction>
</comment>
<dbReference type="CDD" id="cd02440">
    <property type="entry name" value="AdoMet_MTases"/>
    <property type="match status" value="1"/>
</dbReference>
<comment type="caution">
    <text evidence="5 6">Lacks conserved residue(s) required for the propagation of feature annotation.</text>
</comment>
<dbReference type="Gene3D" id="3.40.50.150">
    <property type="entry name" value="Vaccinia Virus protein VP39"/>
    <property type="match status" value="1"/>
</dbReference>
<comment type="subcellular location">
    <subcellularLocation>
        <location evidence="5">Cell membrane</location>
        <topology evidence="5">Multi-pass membrane protein</topology>
    </subcellularLocation>
</comment>
<dbReference type="Pfam" id="PF01564">
    <property type="entry name" value="Spermine_synth"/>
    <property type="match status" value="1"/>
</dbReference>
<feature type="binding site" evidence="5">
    <location>
        <position position="331"/>
    </location>
    <ligand>
        <name>S-methyl-5'-thioadenosine</name>
        <dbReference type="ChEBI" id="CHEBI:17509"/>
    </ligand>
</feature>
<feature type="transmembrane region" description="Helical" evidence="5">
    <location>
        <begin position="124"/>
        <end position="151"/>
    </location>
</feature>
<comment type="subunit">
    <text evidence="5">Homodimer or homotetramer.</text>
</comment>
<evidence type="ECO:0000256" key="5">
    <source>
        <dbReference type="HAMAP-Rule" id="MF_00198"/>
    </source>
</evidence>
<dbReference type="AlphaFoldDB" id="A0A832A065"/>
<keyword evidence="5" id="KW-0812">Transmembrane</keyword>
<feature type="transmembrane region" description="Helical" evidence="5">
    <location>
        <begin position="85"/>
        <end position="104"/>
    </location>
</feature>
<feature type="transmembrane region" description="Helical" evidence="5">
    <location>
        <begin position="721"/>
        <end position="746"/>
    </location>
</feature>
<dbReference type="HAMAP" id="MF_00198">
    <property type="entry name" value="Spermidine_synth"/>
    <property type="match status" value="1"/>
</dbReference>
<accession>A0A832A065</accession>
<protein>
    <recommendedName>
        <fullName evidence="5">Polyamine aminopropyltransferase</fullName>
    </recommendedName>
    <alternativeName>
        <fullName evidence="5">Putrescine aminopropyltransferase</fullName>
        <shortName evidence="5">PAPT</shortName>
    </alternativeName>
    <alternativeName>
        <fullName evidence="5">Spermidine synthase</fullName>
        <shortName evidence="5">SPDS</shortName>
        <shortName evidence="5">SPDSY</shortName>
        <ecNumber evidence="5">2.5.1.16</ecNumber>
    </alternativeName>
</protein>
<feature type="transmembrane region" description="Helical" evidence="5">
    <location>
        <begin position="188"/>
        <end position="208"/>
    </location>
</feature>
<comment type="similarity">
    <text evidence="1 5">Belongs to the spermidine/spermine synthase family.</text>
</comment>
<feature type="transmembrane region" description="Helical" evidence="5">
    <location>
        <begin position="163"/>
        <end position="182"/>
    </location>
</feature>
<feature type="transmembrane region" description="Helical" evidence="5">
    <location>
        <begin position="648"/>
        <end position="667"/>
    </location>
</feature>
<dbReference type="GO" id="GO:0005886">
    <property type="term" value="C:plasma membrane"/>
    <property type="evidence" value="ECO:0007669"/>
    <property type="project" value="UniProtKB-SubCell"/>
</dbReference>